<evidence type="ECO:0000256" key="2">
    <source>
        <dbReference type="ARBA" id="ARBA00022748"/>
    </source>
</evidence>
<keyword evidence="4" id="KW-0812">Transmembrane</keyword>
<dbReference type="RefSeq" id="WP_379728551.1">
    <property type="nucleotide sequence ID" value="NZ_JBHRYJ010000003.1"/>
</dbReference>
<dbReference type="InterPro" id="IPR013740">
    <property type="entry name" value="Redoxin"/>
</dbReference>
<dbReference type="CDD" id="cd02966">
    <property type="entry name" value="TlpA_like_family"/>
    <property type="match status" value="1"/>
</dbReference>
<feature type="transmembrane region" description="Helical" evidence="4">
    <location>
        <begin position="76"/>
        <end position="99"/>
    </location>
</feature>
<comment type="subcellular location">
    <subcellularLocation>
        <location evidence="1">Cell envelope</location>
    </subcellularLocation>
</comment>
<dbReference type="InterPro" id="IPR013766">
    <property type="entry name" value="Thioredoxin_domain"/>
</dbReference>
<feature type="domain" description="Thioredoxin" evidence="5">
    <location>
        <begin position="128"/>
        <end position="265"/>
    </location>
</feature>
<dbReference type="InterPro" id="IPR050553">
    <property type="entry name" value="Thioredoxin_ResA/DsbE_sf"/>
</dbReference>
<dbReference type="InterPro" id="IPR036249">
    <property type="entry name" value="Thioredoxin-like_sf"/>
</dbReference>
<dbReference type="Proteomes" id="UP001595711">
    <property type="component" value="Unassembled WGS sequence"/>
</dbReference>
<evidence type="ECO:0000256" key="1">
    <source>
        <dbReference type="ARBA" id="ARBA00004196"/>
    </source>
</evidence>
<dbReference type="SUPFAM" id="SSF52833">
    <property type="entry name" value="Thioredoxin-like"/>
    <property type="match status" value="1"/>
</dbReference>
<evidence type="ECO:0000256" key="3">
    <source>
        <dbReference type="ARBA" id="ARBA00023284"/>
    </source>
</evidence>
<dbReference type="Pfam" id="PF01790">
    <property type="entry name" value="LGT"/>
    <property type="match status" value="1"/>
</dbReference>
<proteinExistence type="predicted"/>
<evidence type="ECO:0000259" key="5">
    <source>
        <dbReference type="PROSITE" id="PS51352"/>
    </source>
</evidence>
<gene>
    <name evidence="6" type="ORF">ACFOOQ_16245</name>
</gene>
<dbReference type="InterPro" id="IPR001640">
    <property type="entry name" value="Lgt"/>
</dbReference>
<dbReference type="PANTHER" id="PTHR42852">
    <property type="entry name" value="THIOL:DISULFIDE INTERCHANGE PROTEIN DSBE"/>
    <property type="match status" value="1"/>
</dbReference>
<sequence length="267" mass="28708">MNAVAIGPLMFSGDRLAAILSIATFMLVSTILSARVDRRIRHWSTQALIVGLVAARLGHVALHADSFLAEPWRVIAVWQGGFSMSTGLATAVFVTAFYLRPLRTGLAAAFTLGLSLFVWIVTLQLTAATAGQPAPTLAFQQLDGAPLAFADTGGKPVVVNIWATWCPPCRREMPLLAEVAASRSDVTFLFANQGEGPDQIKSFLATQKLALTHVLLDQGLSLPRHYGTPGIPVTLFLRRDGTLMTAHLGEISREALNDNIARLQEAP</sequence>
<dbReference type="GO" id="GO:0016757">
    <property type="term" value="F:glycosyltransferase activity"/>
    <property type="evidence" value="ECO:0007669"/>
    <property type="project" value="UniProtKB-KW"/>
</dbReference>
<dbReference type="Gene3D" id="3.40.30.10">
    <property type="entry name" value="Glutaredoxin"/>
    <property type="match status" value="1"/>
</dbReference>
<keyword evidence="6" id="KW-0328">Glycosyltransferase</keyword>
<dbReference type="EC" id="2.4.99.-" evidence="6"/>
<comment type="caution">
    <text evidence="6">The sequence shown here is derived from an EMBL/GenBank/DDBJ whole genome shotgun (WGS) entry which is preliminary data.</text>
</comment>
<feature type="transmembrane region" description="Helical" evidence="4">
    <location>
        <begin position="16"/>
        <end position="34"/>
    </location>
</feature>
<dbReference type="Pfam" id="PF08534">
    <property type="entry name" value="Redoxin"/>
    <property type="match status" value="1"/>
</dbReference>
<dbReference type="PANTHER" id="PTHR42852:SF18">
    <property type="entry name" value="CHROMOSOME UNDETERMINED SCAFFOLD_47, WHOLE GENOME SHOTGUN SEQUENCE"/>
    <property type="match status" value="1"/>
</dbReference>
<accession>A0ABV7VJE0</accession>
<feature type="transmembrane region" description="Helical" evidence="4">
    <location>
        <begin position="106"/>
        <end position="127"/>
    </location>
</feature>
<dbReference type="InterPro" id="IPR017937">
    <property type="entry name" value="Thioredoxin_CS"/>
</dbReference>
<reference evidence="7" key="1">
    <citation type="journal article" date="2019" name="Int. J. Syst. Evol. Microbiol.">
        <title>The Global Catalogue of Microorganisms (GCM) 10K type strain sequencing project: providing services to taxonomists for standard genome sequencing and annotation.</title>
        <authorList>
            <consortium name="The Broad Institute Genomics Platform"/>
            <consortium name="The Broad Institute Genome Sequencing Center for Infectious Disease"/>
            <person name="Wu L."/>
            <person name="Ma J."/>
        </authorList>
    </citation>
    <scope>NUCLEOTIDE SEQUENCE [LARGE SCALE GENOMIC DNA]</scope>
    <source>
        <strain evidence="7">KCTC 42182</strain>
    </source>
</reference>
<keyword evidence="4" id="KW-1133">Transmembrane helix</keyword>
<keyword evidence="2" id="KW-0201">Cytochrome c-type biogenesis</keyword>
<keyword evidence="6" id="KW-0808">Transferase</keyword>
<keyword evidence="4" id="KW-0472">Membrane</keyword>
<keyword evidence="7" id="KW-1185">Reference proteome</keyword>
<keyword evidence="3" id="KW-0676">Redox-active center</keyword>
<name>A0ABV7VJE0_9PROT</name>
<evidence type="ECO:0000313" key="6">
    <source>
        <dbReference type="EMBL" id="MFC3677108.1"/>
    </source>
</evidence>
<dbReference type="EMBL" id="JBHRYJ010000003">
    <property type="protein sequence ID" value="MFC3677108.1"/>
    <property type="molecule type" value="Genomic_DNA"/>
</dbReference>
<protein>
    <submittedName>
        <fullName evidence="6">Prolipoprotein diacylglyceryl transferase family protein</fullName>
        <ecNumber evidence="6">2.4.99.-</ecNumber>
    </submittedName>
</protein>
<dbReference type="PROSITE" id="PS00194">
    <property type="entry name" value="THIOREDOXIN_1"/>
    <property type="match status" value="1"/>
</dbReference>
<organism evidence="6 7">
    <name type="scientific">Ferrovibrio xuzhouensis</name>
    <dbReference type="NCBI Taxonomy" id="1576914"/>
    <lineage>
        <taxon>Bacteria</taxon>
        <taxon>Pseudomonadati</taxon>
        <taxon>Pseudomonadota</taxon>
        <taxon>Alphaproteobacteria</taxon>
        <taxon>Rhodospirillales</taxon>
        <taxon>Rhodospirillaceae</taxon>
        <taxon>Ferrovibrio</taxon>
    </lineage>
</organism>
<feature type="transmembrane region" description="Helical" evidence="4">
    <location>
        <begin position="46"/>
        <end position="64"/>
    </location>
</feature>
<evidence type="ECO:0000256" key="4">
    <source>
        <dbReference type="SAM" id="Phobius"/>
    </source>
</evidence>
<dbReference type="PROSITE" id="PS51352">
    <property type="entry name" value="THIOREDOXIN_2"/>
    <property type="match status" value="1"/>
</dbReference>
<evidence type="ECO:0000313" key="7">
    <source>
        <dbReference type="Proteomes" id="UP001595711"/>
    </source>
</evidence>